<evidence type="ECO:0000256" key="1">
    <source>
        <dbReference type="ARBA" id="ARBA00022605"/>
    </source>
</evidence>
<evidence type="ECO:0000256" key="6">
    <source>
        <dbReference type="ARBA" id="ARBA00023141"/>
    </source>
</evidence>
<keyword evidence="3 7" id="KW-0547">Nucleotide-binding</keyword>
<feature type="binding site" evidence="7">
    <location>
        <position position="60"/>
    </location>
    <ligand>
        <name>substrate</name>
    </ligand>
</feature>
<dbReference type="InterPro" id="IPR000623">
    <property type="entry name" value="Shikimate_kinase/TSH1"/>
</dbReference>
<dbReference type="RefSeq" id="WP_102106417.1">
    <property type="nucleotide sequence ID" value="NZ_BMYL01000004.1"/>
</dbReference>
<dbReference type="InterPro" id="IPR031322">
    <property type="entry name" value="Shikimate/glucono_kinase"/>
</dbReference>
<feature type="binding site" evidence="7">
    <location>
        <position position="18"/>
    </location>
    <ligand>
        <name>Mg(2+)</name>
        <dbReference type="ChEBI" id="CHEBI:18420"/>
    </ligand>
</feature>
<evidence type="ECO:0000256" key="4">
    <source>
        <dbReference type="ARBA" id="ARBA00022777"/>
    </source>
</evidence>
<dbReference type="SUPFAM" id="SSF52540">
    <property type="entry name" value="P-loop containing nucleoside triphosphate hydrolases"/>
    <property type="match status" value="1"/>
</dbReference>
<feature type="binding site" evidence="7">
    <location>
        <position position="36"/>
    </location>
    <ligand>
        <name>substrate</name>
    </ligand>
</feature>
<keyword evidence="7" id="KW-0460">Magnesium</keyword>
<comment type="subunit">
    <text evidence="7">Monomer.</text>
</comment>
<dbReference type="GO" id="GO:0005829">
    <property type="term" value="C:cytosol"/>
    <property type="evidence" value="ECO:0007669"/>
    <property type="project" value="TreeGrafter"/>
</dbReference>
<comment type="subcellular location">
    <subcellularLocation>
        <location evidence="7">Cytoplasm</location>
    </subcellularLocation>
</comment>
<dbReference type="GO" id="GO:0008652">
    <property type="term" value="P:amino acid biosynthetic process"/>
    <property type="evidence" value="ECO:0007669"/>
    <property type="project" value="UniProtKB-KW"/>
</dbReference>
<dbReference type="PANTHER" id="PTHR21087:SF16">
    <property type="entry name" value="SHIKIMATE KINASE 1, CHLOROPLASTIC"/>
    <property type="match status" value="1"/>
</dbReference>
<dbReference type="EMBL" id="PKUR01000004">
    <property type="protein sequence ID" value="PLW85114.1"/>
    <property type="molecule type" value="Genomic_DNA"/>
</dbReference>
<keyword evidence="9" id="KW-1185">Reference proteome</keyword>
<feature type="binding site" evidence="7">
    <location>
        <position position="136"/>
    </location>
    <ligand>
        <name>substrate</name>
    </ligand>
</feature>
<proteinExistence type="inferred from homology"/>
<comment type="similarity">
    <text evidence="7">Belongs to the shikimate kinase family.</text>
</comment>
<evidence type="ECO:0000256" key="2">
    <source>
        <dbReference type="ARBA" id="ARBA00022679"/>
    </source>
</evidence>
<keyword evidence="4 7" id="KW-0418">Kinase</keyword>
<dbReference type="AlphaFoldDB" id="A0AAP8MCK5"/>
<dbReference type="InterPro" id="IPR027417">
    <property type="entry name" value="P-loop_NTPase"/>
</dbReference>
<dbReference type="Gene3D" id="3.40.50.300">
    <property type="entry name" value="P-loop containing nucleotide triphosphate hydrolases"/>
    <property type="match status" value="1"/>
</dbReference>
<comment type="cofactor">
    <cofactor evidence="7">
        <name>Mg(2+)</name>
        <dbReference type="ChEBI" id="CHEBI:18420"/>
    </cofactor>
    <text evidence="7">Binds 1 Mg(2+) ion per subunit.</text>
</comment>
<feature type="binding site" evidence="7">
    <location>
        <position position="119"/>
    </location>
    <ligand>
        <name>ATP</name>
        <dbReference type="ChEBI" id="CHEBI:30616"/>
    </ligand>
</feature>
<feature type="binding site" evidence="7">
    <location>
        <position position="81"/>
    </location>
    <ligand>
        <name>substrate</name>
    </ligand>
</feature>
<name>A0AAP8MCK5_9GAMM</name>
<keyword evidence="6 7" id="KW-0057">Aromatic amino acid biosynthesis</keyword>
<accession>A0AAP8MCK5</accession>
<dbReference type="GO" id="GO:0009423">
    <property type="term" value="P:chorismate biosynthetic process"/>
    <property type="evidence" value="ECO:0007669"/>
    <property type="project" value="UniProtKB-UniRule"/>
</dbReference>
<dbReference type="Proteomes" id="UP000235162">
    <property type="component" value="Unassembled WGS sequence"/>
</dbReference>
<dbReference type="PANTHER" id="PTHR21087">
    <property type="entry name" value="SHIKIMATE KINASE"/>
    <property type="match status" value="1"/>
</dbReference>
<evidence type="ECO:0000256" key="7">
    <source>
        <dbReference type="HAMAP-Rule" id="MF_00109"/>
    </source>
</evidence>
<evidence type="ECO:0000313" key="8">
    <source>
        <dbReference type="EMBL" id="PLW85114.1"/>
    </source>
</evidence>
<dbReference type="EC" id="2.7.1.71" evidence="7"/>
<dbReference type="GO" id="GO:0009073">
    <property type="term" value="P:aromatic amino acid family biosynthetic process"/>
    <property type="evidence" value="ECO:0007669"/>
    <property type="project" value="UniProtKB-KW"/>
</dbReference>
<keyword evidence="5 7" id="KW-0067">ATP-binding</keyword>
<keyword evidence="2 7" id="KW-0808">Transferase</keyword>
<protein>
    <recommendedName>
        <fullName evidence="7">Shikimate kinase</fullName>
        <shortName evidence="7">SK</shortName>
        <ecNumber evidence="7">2.7.1.71</ecNumber>
    </recommendedName>
</protein>
<keyword evidence="7" id="KW-0479">Metal-binding</keyword>
<evidence type="ECO:0000256" key="5">
    <source>
        <dbReference type="ARBA" id="ARBA00022840"/>
    </source>
</evidence>
<evidence type="ECO:0000256" key="3">
    <source>
        <dbReference type="ARBA" id="ARBA00022741"/>
    </source>
</evidence>
<comment type="caution">
    <text evidence="8">The sequence shown here is derived from an EMBL/GenBank/DDBJ whole genome shotgun (WGS) entry which is preliminary data.</text>
</comment>
<dbReference type="Pfam" id="PF01202">
    <property type="entry name" value="SKI"/>
    <property type="match status" value="1"/>
</dbReference>
<dbReference type="GO" id="GO:0004765">
    <property type="term" value="F:shikimate kinase activity"/>
    <property type="evidence" value="ECO:0007669"/>
    <property type="project" value="UniProtKB-UniRule"/>
</dbReference>
<dbReference type="CDD" id="cd00464">
    <property type="entry name" value="SK"/>
    <property type="match status" value="1"/>
</dbReference>
<dbReference type="HAMAP" id="MF_00109">
    <property type="entry name" value="Shikimate_kinase"/>
    <property type="match status" value="1"/>
</dbReference>
<feature type="binding site" evidence="7">
    <location>
        <begin position="14"/>
        <end position="19"/>
    </location>
    <ligand>
        <name>ATP</name>
        <dbReference type="ChEBI" id="CHEBI:30616"/>
    </ligand>
</feature>
<comment type="function">
    <text evidence="7">Catalyzes the specific phosphorylation of the 3-hydroxyl group of shikimic acid using ATP as a cosubstrate.</text>
</comment>
<keyword evidence="7" id="KW-0963">Cytoplasm</keyword>
<keyword evidence="1 7" id="KW-0028">Amino-acid biosynthesis</keyword>
<comment type="caution">
    <text evidence="7">Lacks conserved residue(s) required for the propagation of feature annotation.</text>
</comment>
<sequence length="169" mass="18072">MYKFNTVNLIGMPGAGKSTVGVILAKQTGLRFVDTDLDIQVRENATLQEIVDSEGYLRLREIEHDVLMELDLDHALISTGGSVVYSEDAMARLAAAGPIVYLQADLATLEARVAAAPPRGIASDSDDGFAGVYAERTPLYERYSDITINATAGTADQVAAAILAQLEQL</sequence>
<evidence type="ECO:0000313" key="9">
    <source>
        <dbReference type="Proteomes" id="UP000235162"/>
    </source>
</evidence>
<reference evidence="8 9" key="1">
    <citation type="submission" date="2018-01" db="EMBL/GenBank/DDBJ databases">
        <title>The draft genome sequence of Halioglobus japonicus S1-36.</title>
        <authorList>
            <person name="Du Z.-J."/>
            <person name="Shi M.-J."/>
        </authorList>
    </citation>
    <scope>NUCLEOTIDE SEQUENCE [LARGE SCALE GENOMIC DNA]</scope>
    <source>
        <strain evidence="8 9">S1-36</strain>
    </source>
</reference>
<gene>
    <name evidence="7" type="primary">aroK</name>
    <name evidence="8" type="ORF">C0029_16430</name>
</gene>
<organism evidence="8 9">
    <name type="scientific">Halioglobus japonicus</name>
    <dbReference type="NCBI Taxonomy" id="930805"/>
    <lineage>
        <taxon>Bacteria</taxon>
        <taxon>Pseudomonadati</taxon>
        <taxon>Pseudomonadota</taxon>
        <taxon>Gammaproteobacteria</taxon>
        <taxon>Cellvibrionales</taxon>
        <taxon>Halieaceae</taxon>
        <taxon>Halioglobus</taxon>
    </lineage>
</organism>
<comment type="pathway">
    <text evidence="7">Metabolic intermediate biosynthesis; chorismate biosynthesis; chorismate from D-erythrose 4-phosphate and phosphoenolpyruvate: step 5/7.</text>
</comment>
<comment type="catalytic activity">
    <reaction evidence="7">
        <text>shikimate + ATP = 3-phosphoshikimate + ADP + H(+)</text>
        <dbReference type="Rhea" id="RHEA:13121"/>
        <dbReference type="ChEBI" id="CHEBI:15378"/>
        <dbReference type="ChEBI" id="CHEBI:30616"/>
        <dbReference type="ChEBI" id="CHEBI:36208"/>
        <dbReference type="ChEBI" id="CHEBI:145989"/>
        <dbReference type="ChEBI" id="CHEBI:456216"/>
        <dbReference type="EC" id="2.7.1.71"/>
    </reaction>
</comment>
<dbReference type="GO" id="GO:0000287">
    <property type="term" value="F:magnesium ion binding"/>
    <property type="evidence" value="ECO:0007669"/>
    <property type="project" value="UniProtKB-UniRule"/>
</dbReference>
<dbReference type="PRINTS" id="PR01100">
    <property type="entry name" value="SHIKIMTKNASE"/>
</dbReference>
<dbReference type="GO" id="GO:0005524">
    <property type="term" value="F:ATP binding"/>
    <property type="evidence" value="ECO:0007669"/>
    <property type="project" value="UniProtKB-UniRule"/>
</dbReference>